<proteinExistence type="predicted"/>
<evidence type="ECO:0000313" key="1">
    <source>
        <dbReference type="EMBL" id="OEE69463.1"/>
    </source>
</evidence>
<evidence type="ECO:0000313" key="2">
    <source>
        <dbReference type="Proteomes" id="UP000094165"/>
    </source>
</evidence>
<dbReference type="RefSeq" id="WP_017051515.1">
    <property type="nucleotide sequence ID" value="NZ_AJYW02000313.1"/>
</dbReference>
<sequence length="120" mass="13681">MEIKVNPHNSEIKHLVHGDIKFDYLPISGFAIFLTFFESTVSTYINLPLNPKTLDVVPTTDWHSDGLNRIPAVSCNFDNEFKVILETHSDYLVFCQFFGVEPLPLISDHFHLFNANALEA</sequence>
<organism evidence="1 2">
    <name type="scientific">Vibrio genomosp. F6 str. FF-238</name>
    <dbReference type="NCBI Taxonomy" id="1191298"/>
    <lineage>
        <taxon>Bacteria</taxon>
        <taxon>Pseudomonadati</taxon>
        <taxon>Pseudomonadota</taxon>
        <taxon>Gammaproteobacteria</taxon>
        <taxon>Vibrionales</taxon>
        <taxon>Vibrionaceae</taxon>
        <taxon>Vibrio</taxon>
    </lineage>
</organism>
<dbReference type="AlphaFoldDB" id="A0A1E5CLC2"/>
<keyword evidence="2" id="KW-1185">Reference proteome</keyword>
<reference evidence="1 2" key="1">
    <citation type="journal article" date="2012" name="Science">
        <title>Ecological populations of bacteria act as socially cohesive units of antibiotic production and resistance.</title>
        <authorList>
            <person name="Cordero O.X."/>
            <person name="Wildschutte H."/>
            <person name="Kirkup B."/>
            <person name="Proehl S."/>
            <person name="Ngo L."/>
            <person name="Hussain F."/>
            <person name="Le Roux F."/>
            <person name="Mincer T."/>
            <person name="Polz M.F."/>
        </authorList>
    </citation>
    <scope>NUCLEOTIDE SEQUENCE [LARGE SCALE GENOMIC DNA]</scope>
    <source>
        <strain evidence="1 2">FF-238</strain>
    </source>
</reference>
<gene>
    <name evidence="1" type="ORF">A130_09260</name>
</gene>
<dbReference type="EMBL" id="AJYW02000313">
    <property type="protein sequence ID" value="OEE69463.1"/>
    <property type="molecule type" value="Genomic_DNA"/>
</dbReference>
<accession>A0A1E5CLC2</accession>
<comment type="caution">
    <text evidence="1">The sequence shown here is derived from an EMBL/GenBank/DDBJ whole genome shotgun (WGS) entry which is preliminary data.</text>
</comment>
<protein>
    <submittedName>
        <fullName evidence="1">Uncharacterized protein</fullName>
    </submittedName>
</protein>
<dbReference type="Proteomes" id="UP000094165">
    <property type="component" value="Unassembled WGS sequence"/>
</dbReference>
<name>A0A1E5CLC2_9VIBR</name>